<feature type="chain" id="PRO_5045551459" description="DUF4139 domain-containing protein" evidence="1">
    <location>
        <begin position="20"/>
        <end position="535"/>
    </location>
</feature>
<feature type="signal peptide" evidence="1">
    <location>
        <begin position="1"/>
        <end position="19"/>
    </location>
</feature>
<name>A0ABQ6BHR3_9CAUL</name>
<keyword evidence="3" id="KW-1185">Reference proteome</keyword>
<evidence type="ECO:0000313" key="3">
    <source>
        <dbReference type="Proteomes" id="UP001156921"/>
    </source>
</evidence>
<organism evidence="2 3">
    <name type="scientific">Brevundimonas denitrificans</name>
    <dbReference type="NCBI Taxonomy" id="1443434"/>
    <lineage>
        <taxon>Bacteria</taxon>
        <taxon>Pseudomonadati</taxon>
        <taxon>Pseudomonadota</taxon>
        <taxon>Alphaproteobacteria</taxon>
        <taxon>Caulobacterales</taxon>
        <taxon>Caulobacteraceae</taxon>
        <taxon>Brevundimonas</taxon>
    </lineage>
</organism>
<keyword evidence="1" id="KW-0732">Signal</keyword>
<proteinExistence type="predicted"/>
<dbReference type="PANTHER" id="PTHR38075:SF1">
    <property type="entry name" value="DUF4139 DOMAIN-CONTAINING PROTEIN"/>
    <property type="match status" value="1"/>
</dbReference>
<comment type="caution">
    <text evidence="2">The sequence shown here is derived from an EMBL/GenBank/DDBJ whole genome shotgun (WGS) entry which is preliminary data.</text>
</comment>
<dbReference type="EMBL" id="BSOY01000030">
    <property type="protein sequence ID" value="GLS01575.1"/>
    <property type="molecule type" value="Genomic_DNA"/>
</dbReference>
<accession>A0ABQ6BHR3</accession>
<sequence length="535" mass="57740">MRCLMLAAALAALAGPVLAQVEVISPGSERTAVVIYRDRPVDTAALLERSNQPWERLDQEGLALIVETRTIDLPAGEAVIRLRGVATGIVPQTATLDGLPAQVLERNTDFDLLSPGSLLQRSVGEVVRVVRTNPATGEQVEKAAIVRSGPMGTVLEIDGRLEALNCSGLTDRILFDRVPEGLSDQPVLSIRTRAETAGRHTVTLAYLATGLQWSADYVARLNPDGRSLALTGWITLANFGGTGFADSPVQVVAGNLNRDGDTVPVEAVEVARAPVCWPLDTTTGAPEDVVVTGSRVRGVVYAASPVIQASRGDLLTDIDEVVVTGSRTVRLGELGDYKIYTLPEPTDVNARQTKQVQFLEQADVRFTRTYATMVLAGDDDEVVQPGLLLRLINEEEMGLGLPLPGGGVSLMETQAGRTVFAGQARFEDKGVGLPVELFFGEAMDLTVEQETVAEETLGRRDDYERMRASLAITVRNDKPQPVEIEIRPGESNHRGFRIVRSSARSVIAPGGYPIWRLRIPAGGSQILTYTIEYEN</sequence>
<evidence type="ECO:0000256" key="1">
    <source>
        <dbReference type="SAM" id="SignalP"/>
    </source>
</evidence>
<gene>
    <name evidence="2" type="ORF">GCM10007859_15900</name>
</gene>
<reference evidence="3" key="1">
    <citation type="journal article" date="2019" name="Int. J. Syst. Evol. Microbiol.">
        <title>The Global Catalogue of Microorganisms (GCM) 10K type strain sequencing project: providing services to taxonomists for standard genome sequencing and annotation.</title>
        <authorList>
            <consortium name="The Broad Institute Genomics Platform"/>
            <consortium name="The Broad Institute Genome Sequencing Center for Infectious Disease"/>
            <person name="Wu L."/>
            <person name="Ma J."/>
        </authorList>
    </citation>
    <scope>NUCLEOTIDE SEQUENCE [LARGE SCALE GENOMIC DNA]</scope>
    <source>
        <strain evidence="3">NBRC 110107</strain>
    </source>
</reference>
<evidence type="ECO:0000313" key="2">
    <source>
        <dbReference type="EMBL" id="GLS01575.1"/>
    </source>
</evidence>
<dbReference type="Proteomes" id="UP001156921">
    <property type="component" value="Unassembled WGS sequence"/>
</dbReference>
<evidence type="ECO:0008006" key="4">
    <source>
        <dbReference type="Google" id="ProtNLM"/>
    </source>
</evidence>
<protein>
    <recommendedName>
        <fullName evidence="4">DUF4139 domain-containing protein</fullName>
    </recommendedName>
</protein>
<dbReference type="PANTHER" id="PTHR38075">
    <property type="entry name" value="DUF4139 DOMAIN-CONTAINING PROTEIN"/>
    <property type="match status" value="1"/>
</dbReference>